<protein>
    <recommendedName>
        <fullName evidence="3">AIG1-type G domain-containing protein</fullName>
    </recommendedName>
</protein>
<sequence length="111" mass="12352">MTLDLGYDYIIDQRTTNVNSEELRIMMIGKTGTGKSTTENTILAKALTVDCSKGRALVDGRITYPPEGWDKIKIKTITRTVNDAPNNQLHHYQPLAVSLFTLDMFQTGAFG</sequence>
<dbReference type="InterPro" id="IPR027417">
    <property type="entry name" value="P-loop_NTPase"/>
</dbReference>
<dbReference type="Ensembl" id="ENSMMOT00000000333.1">
    <property type="protein sequence ID" value="ENSMMOP00000000328.1"/>
    <property type="gene ID" value="ENSMMOG00000000269.1"/>
</dbReference>
<evidence type="ECO:0000313" key="2">
    <source>
        <dbReference type="Proteomes" id="UP000261620"/>
    </source>
</evidence>
<proteinExistence type="predicted"/>
<dbReference type="AlphaFoldDB" id="A0A3Q3VJW5"/>
<evidence type="ECO:0000313" key="1">
    <source>
        <dbReference type="Ensembl" id="ENSMMOP00000000328.1"/>
    </source>
</evidence>
<name>A0A3Q3VJW5_MOLML</name>
<reference evidence="1" key="1">
    <citation type="submission" date="2025-08" db="UniProtKB">
        <authorList>
            <consortium name="Ensembl"/>
        </authorList>
    </citation>
    <scope>IDENTIFICATION</scope>
</reference>
<dbReference type="Proteomes" id="UP000261620">
    <property type="component" value="Unplaced"/>
</dbReference>
<organism evidence="1 2">
    <name type="scientific">Mola mola</name>
    <name type="common">Ocean sunfish</name>
    <name type="synonym">Tetraodon mola</name>
    <dbReference type="NCBI Taxonomy" id="94237"/>
    <lineage>
        <taxon>Eukaryota</taxon>
        <taxon>Metazoa</taxon>
        <taxon>Chordata</taxon>
        <taxon>Craniata</taxon>
        <taxon>Vertebrata</taxon>
        <taxon>Euteleostomi</taxon>
        <taxon>Actinopterygii</taxon>
        <taxon>Neopterygii</taxon>
        <taxon>Teleostei</taxon>
        <taxon>Neoteleostei</taxon>
        <taxon>Acanthomorphata</taxon>
        <taxon>Eupercaria</taxon>
        <taxon>Tetraodontiformes</taxon>
        <taxon>Molidae</taxon>
        <taxon>Mola</taxon>
    </lineage>
</organism>
<keyword evidence="2" id="KW-1185">Reference proteome</keyword>
<reference evidence="1" key="2">
    <citation type="submission" date="2025-09" db="UniProtKB">
        <authorList>
            <consortium name="Ensembl"/>
        </authorList>
    </citation>
    <scope>IDENTIFICATION</scope>
</reference>
<evidence type="ECO:0008006" key="3">
    <source>
        <dbReference type="Google" id="ProtNLM"/>
    </source>
</evidence>
<accession>A0A3Q3VJW5</accession>
<dbReference type="Gene3D" id="3.40.50.300">
    <property type="entry name" value="P-loop containing nucleotide triphosphate hydrolases"/>
    <property type="match status" value="1"/>
</dbReference>
<dbReference type="SUPFAM" id="SSF52540">
    <property type="entry name" value="P-loop containing nucleoside triphosphate hydrolases"/>
    <property type="match status" value="1"/>
</dbReference>